<reference evidence="4 5" key="1">
    <citation type="submission" date="2018-03" db="EMBL/GenBank/DDBJ databases">
        <authorList>
            <person name="Gulvik C.A."/>
        </authorList>
    </citation>
    <scope>NUCLEOTIDE SEQUENCE [LARGE SCALE GENOMIC DNA]</scope>
    <source>
        <strain evidence="4 5">JCM 31581</strain>
    </source>
</reference>
<evidence type="ECO:0000259" key="3">
    <source>
        <dbReference type="Pfam" id="PF00857"/>
    </source>
</evidence>
<dbReference type="EMBL" id="PXZH01000002">
    <property type="protein sequence ID" value="RST89501.1"/>
    <property type="molecule type" value="Genomic_DNA"/>
</dbReference>
<evidence type="ECO:0000313" key="4">
    <source>
        <dbReference type="EMBL" id="RST89501.1"/>
    </source>
</evidence>
<feature type="domain" description="Isochorismatase-like" evidence="3">
    <location>
        <begin position="5"/>
        <end position="178"/>
    </location>
</feature>
<name>A0A3S0ADW9_9ENTE</name>
<comment type="caution">
    <text evidence="4">The sequence shown here is derived from an EMBL/GenBank/DDBJ whole genome shotgun (WGS) entry which is preliminary data.</text>
</comment>
<evidence type="ECO:0000313" key="5">
    <source>
        <dbReference type="Proteomes" id="UP000277864"/>
    </source>
</evidence>
<organism evidence="4 5">
    <name type="scientific">Vagococcus humatus</name>
    <dbReference type="NCBI Taxonomy" id="1889241"/>
    <lineage>
        <taxon>Bacteria</taxon>
        <taxon>Bacillati</taxon>
        <taxon>Bacillota</taxon>
        <taxon>Bacilli</taxon>
        <taxon>Lactobacillales</taxon>
        <taxon>Enterococcaceae</taxon>
        <taxon>Vagococcus</taxon>
    </lineage>
</organism>
<sequence>MYKQALIVIDLLYDFVNPNGAVYHENNEKLLPKVSQLITQAREEDTLIIFMRHSHRAGKYDPKTLTGRKNCLEGTGGDELAPSLPVDEAKDYILKKRRYSSFVGTDLDLILREHDIKKVLICGTKTNNCVRSTVEDAYHLGYDTVVVGDCVATDKPEVNEIYLYDINRYYGQVISSEELFN</sequence>
<evidence type="ECO:0000256" key="2">
    <source>
        <dbReference type="ARBA" id="ARBA00022801"/>
    </source>
</evidence>
<evidence type="ECO:0000256" key="1">
    <source>
        <dbReference type="ARBA" id="ARBA00006336"/>
    </source>
</evidence>
<dbReference type="AlphaFoldDB" id="A0A3S0ADW9"/>
<protein>
    <submittedName>
        <fullName evidence="4">Cysteine hydrolase</fullName>
    </submittedName>
</protein>
<dbReference type="Proteomes" id="UP000277864">
    <property type="component" value="Unassembled WGS sequence"/>
</dbReference>
<gene>
    <name evidence="4" type="ORF">C7P63_05615</name>
</gene>
<dbReference type="GO" id="GO:0016787">
    <property type="term" value="F:hydrolase activity"/>
    <property type="evidence" value="ECO:0007669"/>
    <property type="project" value="UniProtKB-KW"/>
</dbReference>
<comment type="similarity">
    <text evidence="1">Belongs to the isochorismatase family.</text>
</comment>
<dbReference type="Pfam" id="PF00857">
    <property type="entry name" value="Isochorismatase"/>
    <property type="match status" value="1"/>
</dbReference>
<dbReference type="OrthoDB" id="9796485at2"/>
<keyword evidence="5" id="KW-1185">Reference proteome</keyword>
<dbReference type="PANTHER" id="PTHR43540">
    <property type="entry name" value="PEROXYUREIDOACRYLATE/UREIDOACRYLATE AMIDOHYDROLASE-RELATED"/>
    <property type="match status" value="1"/>
</dbReference>
<dbReference type="Gene3D" id="3.40.50.850">
    <property type="entry name" value="Isochorismatase-like"/>
    <property type="match status" value="1"/>
</dbReference>
<dbReference type="InterPro" id="IPR050272">
    <property type="entry name" value="Isochorismatase-like_hydrls"/>
</dbReference>
<dbReference type="CDD" id="cd00431">
    <property type="entry name" value="cysteine_hydrolases"/>
    <property type="match status" value="1"/>
</dbReference>
<keyword evidence="2 4" id="KW-0378">Hydrolase</keyword>
<dbReference type="PANTHER" id="PTHR43540:SF6">
    <property type="entry name" value="ISOCHORISMATASE-LIKE DOMAIN-CONTAINING PROTEIN"/>
    <property type="match status" value="1"/>
</dbReference>
<dbReference type="InterPro" id="IPR000868">
    <property type="entry name" value="Isochorismatase-like_dom"/>
</dbReference>
<dbReference type="InterPro" id="IPR036380">
    <property type="entry name" value="Isochorismatase-like_sf"/>
</dbReference>
<accession>A0A3S0ADW9</accession>
<proteinExistence type="inferred from homology"/>
<dbReference type="SUPFAM" id="SSF52499">
    <property type="entry name" value="Isochorismatase-like hydrolases"/>
    <property type="match status" value="1"/>
</dbReference>